<evidence type="ECO:0000313" key="8">
    <source>
        <dbReference type="EMBL" id="JAT62262.1"/>
    </source>
</evidence>
<dbReference type="GO" id="GO:0031146">
    <property type="term" value="P:SCF-dependent proteasomal ubiquitin-dependent protein catabolic process"/>
    <property type="evidence" value="ECO:0007669"/>
    <property type="project" value="TreeGrafter"/>
</dbReference>
<evidence type="ECO:0000256" key="1">
    <source>
        <dbReference type="ARBA" id="ARBA00004123"/>
    </source>
</evidence>
<dbReference type="GO" id="GO:0010105">
    <property type="term" value="P:negative regulation of ethylene-activated signaling pathway"/>
    <property type="evidence" value="ECO:0007669"/>
    <property type="project" value="UniProtKB-ARBA"/>
</dbReference>
<dbReference type="SUPFAM" id="SSF52047">
    <property type="entry name" value="RNI-like"/>
    <property type="match status" value="1"/>
</dbReference>
<proteinExistence type="predicted"/>
<evidence type="ECO:0000259" key="7">
    <source>
        <dbReference type="Pfam" id="PF25372"/>
    </source>
</evidence>
<evidence type="ECO:0000256" key="6">
    <source>
        <dbReference type="SAM" id="MobiDB-lite"/>
    </source>
</evidence>
<feature type="region of interest" description="Disordered" evidence="6">
    <location>
        <begin position="116"/>
        <end position="157"/>
    </location>
</feature>
<dbReference type="FunFam" id="3.80.10.10:FF:000595">
    <property type="entry name" value="EIN3-binding F-box protein 1"/>
    <property type="match status" value="1"/>
</dbReference>
<evidence type="ECO:0000256" key="4">
    <source>
        <dbReference type="ARBA" id="ARBA00022786"/>
    </source>
</evidence>
<feature type="compositionally biased region" description="Basic and acidic residues" evidence="6">
    <location>
        <begin position="120"/>
        <end position="129"/>
    </location>
</feature>
<dbReference type="GO" id="GO:0009873">
    <property type="term" value="P:ethylene-activated signaling pathway"/>
    <property type="evidence" value="ECO:0007669"/>
    <property type="project" value="UniProtKB-KW"/>
</dbReference>
<dbReference type="EMBL" id="GDJX01005674">
    <property type="protein sequence ID" value="JAT62262.1"/>
    <property type="molecule type" value="Transcribed_RNA"/>
</dbReference>
<dbReference type="InterPro" id="IPR006553">
    <property type="entry name" value="Leu-rich_rpt_Cys-con_subtyp"/>
</dbReference>
<dbReference type="SMART" id="SM00367">
    <property type="entry name" value="LRR_CC"/>
    <property type="match status" value="15"/>
</dbReference>
<feature type="domain" description="F-box/LRR-repeat protein 15-like leucin rich repeat" evidence="7">
    <location>
        <begin position="450"/>
        <end position="634"/>
    </location>
</feature>
<evidence type="ECO:0000256" key="2">
    <source>
        <dbReference type="ARBA" id="ARBA00004906"/>
    </source>
</evidence>
<keyword evidence="4" id="KW-0833">Ubl conjugation pathway</keyword>
<dbReference type="Gene3D" id="3.80.10.10">
    <property type="entry name" value="Ribonuclease Inhibitor"/>
    <property type="match status" value="3"/>
</dbReference>
<evidence type="ECO:0000256" key="3">
    <source>
        <dbReference type="ARBA" id="ARBA00022745"/>
    </source>
</evidence>
<evidence type="ECO:0000256" key="5">
    <source>
        <dbReference type="ARBA" id="ARBA00023242"/>
    </source>
</evidence>
<feature type="compositionally biased region" description="Acidic residues" evidence="6">
    <location>
        <begin position="137"/>
        <end position="148"/>
    </location>
</feature>
<sequence>MRALVDCGGDGDILHGGRLLSNPLDSSLFLSLAPRVDVYCPPLKRTRVSAPFIPQGWEKWGNHQSKQVCSIDSLTDECLFEILRRVGGKRERSISACVSKRWLMLLSSICSSEVSATNCKSDDSSKEQTKALPDLNETAEDEDDEDEEHVLSENDDNFPRRCLEGKEATDIRLAAMAVGTGSRGGVGELLIRGSNGSCQLTDVGLSAIARNSSSLRVLSIWNSPSITDESLSQIANYCPLLEKLDLCRCPLISDKGISAIAMKCPRLSSLMIESCQKIGNEGLRAIGQWCPNLKSVSIVDSVIVGDRGVAGLVSFASSSLQKIKLERLTITDVSLAVIGLYGKAVTELVFSNLPKVGDKGFWVMGSSHGLQKLKSFTIASCGVTDVGVVAVAKGCPLLKQLCLQRCIQLSDAGLKGLAAAASSLEILQLEECNCITLSGIVGILLNRNAKLRSLTLTRCMEIRDVNSCPAPLSTCVSLRSLSICQCPDFGNSGLALIGKLCRKLQHIKLCGLGGVTDAGLLPLFEGCDLGLVKVNLGGCLNVTDATVSALVKLHGGTLQTLNLDGCRKITDKSLFAMADSCVMLEDIDLSKSAATDDGIAALASAIGVNLRILSLSGCSNISLRSLLHLSIPCHSLLGLNLQLCTLINSHGIASFEKKMWQCDILI</sequence>
<reference evidence="8" key="1">
    <citation type="submission" date="2015-07" db="EMBL/GenBank/DDBJ databases">
        <title>Transcriptome Assembly of Anthurium amnicola.</title>
        <authorList>
            <person name="Suzuki J."/>
        </authorList>
    </citation>
    <scope>NUCLEOTIDE SEQUENCE</scope>
</reference>
<comment type="pathway">
    <text evidence="2">Protein modification; protein ubiquitination.</text>
</comment>
<dbReference type="AlphaFoldDB" id="A0A1D1Z617"/>
<protein>
    <submittedName>
        <fullName evidence="8">EIN3-binding F-box protein 1</fullName>
    </submittedName>
</protein>
<dbReference type="InterPro" id="IPR057207">
    <property type="entry name" value="FBXL15_LRR"/>
</dbReference>
<organism evidence="8">
    <name type="scientific">Anthurium amnicola</name>
    <dbReference type="NCBI Taxonomy" id="1678845"/>
    <lineage>
        <taxon>Eukaryota</taxon>
        <taxon>Viridiplantae</taxon>
        <taxon>Streptophyta</taxon>
        <taxon>Embryophyta</taxon>
        <taxon>Tracheophyta</taxon>
        <taxon>Spermatophyta</taxon>
        <taxon>Magnoliopsida</taxon>
        <taxon>Liliopsida</taxon>
        <taxon>Araceae</taxon>
        <taxon>Pothoideae</taxon>
        <taxon>Potheae</taxon>
        <taxon>Anthurium</taxon>
    </lineage>
</organism>
<dbReference type="Pfam" id="PF25372">
    <property type="entry name" value="DUF7885"/>
    <property type="match status" value="2"/>
</dbReference>
<dbReference type="PANTHER" id="PTHR13318">
    <property type="entry name" value="PARTNER OF PAIRED, ISOFORM B-RELATED"/>
    <property type="match status" value="1"/>
</dbReference>
<keyword evidence="3" id="KW-0936">Ethylene signaling pathway</keyword>
<dbReference type="GO" id="GO:0019005">
    <property type="term" value="C:SCF ubiquitin ligase complex"/>
    <property type="evidence" value="ECO:0007669"/>
    <property type="project" value="TreeGrafter"/>
</dbReference>
<dbReference type="InterPro" id="IPR032675">
    <property type="entry name" value="LRR_dom_sf"/>
</dbReference>
<dbReference type="FunFam" id="3.80.10.10:FF:000473">
    <property type="entry name" value="EIN3-binding F-box protein 1"/>
    <property type="match status" value="1"/>
</dbReference>
<keyword evidence="5" id="KW-0539">Nucleus</keyword>
<name>A0A1D1Z617_9ARAE</name>
<gene>
    <name evidence="8" type="primary">EBF1_4</name>
    <name evidence="8" type="ORF">g.125152</name>
</gene>
<dbReference type="FunFam" id="3.80.10.10:FF:000451">
    <property type="entry name" value="EIN3-binding F-box protein 1"/>
    <property type="match status" value="1"/>
</dbReference>
<accession>A0A1D1Z617</accession>
<comment type="subcellular location">
    <subcellularLocation>
        <location evidence="1">Nucleus</location>
    </subcellularLocation>
</comment>
<dbReference type="GO" id="GO:0005634">
    <property type="term" value="C:nucleus"/>
    <property type="evidence" value="ECO:0007669"/>
    <property type="project" value="UniProtKB-SubCell"/>
</dbReference>
<feature type="domain" description="F-box/LRR-repeat protein 15-like leucin rich repeat" evidence="7">
    <location>
        <begin position="198"/>
        <end position="288"/>
    </location>
</feature>